<comment type="caution">
    <text evidence="1">The sequence shown here is derived from an EMBL/GenBank/DDBJ whole genome shotgun (WGS) entry which is preliminary data.</text>
</comment>
<protein>
    <submittedName>
        <fullName evidence="1">Uncharacterized protein</fullName>
    </submittedName>
</protein>
<sequence>TISISHFHLSMDTPLLVTQIPITTEELHIFYRIERELFCFLIFKLHYEVTQSLLVMALWLWLEKIGYHNLVHKVAVLQGTLINALVSEALTCLQFLERDDPPIPIGGGLPLTKMLMKKNISLEMFTLKRYTAITGIKIALNNTCARVFNDVLQIALKRKIIIETRGFTTSRTHAHNTTLILPGFPHPLFGSFDLVPRIENIGLSHESIWIQKKPYDDATNDDKSLFLTFSRGFPVSEMEVRYLFNTNYGDCVQSLIMGGNHVKNDQPLFAIMVLKMVEIVDQILSGKRVAKLHINGKHIWARKYEPRP</sequence>
<dbReference type="Proteomes" id="UP001058974">
    <property type="component" value="Chromosome 7"/>
</dbReference>
<name>A0A9D4ZYJ4_PEA</name>
<dbReference type="PANTHER" id="PTHR33527:SF18">
    <property type="entry name" value="F13O11.17 PROTEIN"/>
    <property type="match status" value="1"/>
</dbReference>
<dbReference type="PANTHER" id="PTHR33527">
    <property type="entry name" value="OS07G0274300 PROTEIN"/>
    <property type="match status" value="1"/>
</dbReference>
<gene>
    <name evidence="1" type="ORF">KIW84_073383</name>
</gene>
<dbReference type="AlphaFoldDB" id="A0A9D4ZYJ4"/>
<keyword evidence="2" id="KW-1185">Reference proteome</keyword>
<evidence type="ECO:0000313" key="2">
    <source>
        <dbReference type="Proteomes" id="UP001058974"/>
    </source>
</evidence>
<feature type="non-terminal residue" evidence="1">
    <location>
        <position position="1"/>
    </location>
</feature>
<reference evidence="1 2" key="1">
    <citation type="journal article" date="2022" name="Nat. Genet.">
        <title>Improved pea reference genome and pan-genome highlight genomic features and evolutionary characteristics.</title>
        <authorList>
            <person name="Yang T."/>
            <person name="Liu R."/>
            <person name="Luo Y."/>
            <person name="Hu S."/>
            <person name="Wang D."/>
            <person name="Wang C."/>
            <person name="Pandey M.K."/>
            <person name="Ge S."/>
            <person name="Xu Q."/>
            <person name="Li N."/>
            <person name="Li G."/>
            <person name="Huang Y."/>
            <person name="Saxena R.K."/>
            <person name="Ji Y."/>
            <person name="Li M."/>
            <person name="Yan X."/>
            <person name="He Y."/>
            <person name="Liu Y."/>
            <person name="Wang X."/>
            <person name="Xiang C."/>
            <person name="Varshney R.K."/>
            <person name="Ding H."/>
            <person name="Gao S."/>
            <person name="Zong X."/>
        </authorList>
    </citation>
    <scope>NUCLEOTIDE SEQUENCE [LARGE SCALE GENOMIC DNA]</scope>
    <source>
        <strain evidence="1 2">cv. Zhongwan 6</strain>
    </source>
</reference>
<dbReference type="Gramene" id="Psat07G0338300-T1">
    <property type="protein sequence ID" value="KAI5387218.1"/>
    <property type="gene ID" value="KIW84_073383"/>
</dbReference>
<dbReference type="EMBL" id="JAMSHJ010000007">
    <property type="protein sequence ID" value="KAI5387218.1"/>
    <property type="molecule type" value="Genomic_DNA"/>
</dbReference>
<proteinExistence type="predicted"/>
<accession>A0A9D4ZYJ4</accession>
<organism evidence="1 2">
    <name type="scientific">Pisum sativum</name>
    <name type="common">Garden pea</name>
    <name type="synonym">Lathyrus oleraceus</name>
    <dbReference type="NCBI Taxonomy" id="3888"/>
    <lineage>
        <taxon>Eukaryota</taxon>
        <taxon>Viridiplantae</taxon>
        <taxon>Streptophyta</taxon>
        <taxon>Embryophyta</taxon>
        <taxon>Tracheophyta</taxon>
        <taxon>Spermatophyta</taxon>
        <taxon>Magnoliopsida</taxon>
        <taxon>eudicotyledons</taxon>
        <taxon>Gunneridae</taxon>
        <taxon>Pentapetalae</taxon>
        <taxon>rosids</taxon>
        <taxon>fabids</taxon>
        <taxon>Fabales</taxon>
        <taxon>Fabaceae</taxon>
        <taxon>Papilionoideae</taxon>
        <taxon>50 kb inversion clade</taxon>
        <taxon>NPAAA clade</taxon>
        <taxon>Hologalegina</taxon>
        <taxon>IRL clade</taxon>
        <taxon>Fabeae</taxon>
        <taxon>Lathyrus</taxon>
    </lineage>
</organism>
<evidence type="ECO:0000313" key="1">
    <source>
        <dbReference type="EMBL" id="KAI5387218.1"/>
    </source>
</evidence>